<keyword evidence="1" id="KW-0645">Protease</keyword>
<dbReference type="InterPro" id="IPR001190">
    <property type="entry name" value="SRCR"/>
</dbReference>
<dbReference type="PANTHER" id="PTHR24252">
    <property type="entry name" value="ACROSIN-RELATED"/>
    <property type="match status" value="1"/>
</dbReference>
<dbReference type="SUPFAM" id="SSF56487">
    <property type="entry name" value="SRCR-like"/>
    <property type="match status" value="1"/>
</dbReference>
<dbReference type="AlphaFoldDB" id="A0A8S4ABK1"/>
<comment type="caution">
    <text evidence="6">Lacks conserved residue(s) required for the propagation of feature annotation.</text>
</comment>
<evidence type="ECO:0000256" key="2">
    <source>
        <dbReference type="ARBA" id="ARBA00022801"/>
    </source>
</evidence>
<dbReference type="PROSITE" id="PS50240">
    <property type="entry name" value="TRYPSIN_DOM"/>
    <property type="match status" value="1"/>
</dbReference>
<dbReference type="Gene3D" id="2.40.10.10">
    <property type="entry name" value="Trypsin-like serine proteases"/>
    <property type="match status" value="2"/>
</dbReference>
<dbReference type="OrthoDB" id="6380398at2759"/>
<protein>
    <submittedName>
        <fullName evidence="11">(Atlantic silverside) hypothetical protein</fullName>
    </submittedName>
</protein>
<comment type="caution">
    <text evidence="11">The sequence shown here is derived from an EMBL/GenBank/DDBJ whole genome shotgun (WGS) entry which is preliminary data.</text>
</comment>
<dbReference type="GO" id="GO:0004252">
    <property type="term" value="F:serine-type endopeptidase activity"/>
    <property type="evidence" value="ECO:0007669"/>
    <property type="project" value="InterPro"/>
</dbReference>
<evidence type="ECO:0000256" key="4">
    <source>
        <dbReference type="ARBA" id="ARBA00023157"/>
    </source>
</evidence>
<evidence type="ECO:0000313" key="12">
    <source>
        <dbReference type="Proteomes" id="UP000677803"/>
    </source>
</evidence>
<reference evidence="11" key="1">
    <citation type="submission" date="2021-05" db="EMBL/GenBank/DDBJ databases">
        <authorList>
            <person name="Tigano A."/>
        </authorList>
    </citation>
    <scope>NUCLEOTIDE SEQUENCE</scope>
</reference>
<dbReference type="Gene3D" id="3.10.250.10">
    <property type="entry name" value="SRCR-like domain"/>
    <property type="match status" value="1"/>
</dbReference>
<name>A0A8S4ABK1_9TELE</name>
<evidence type="ECO:0000256" key="6">
    <source>
        <dbReference type="PROSITE-ProRule" id="PRU00196"/>
    </source>
</evidence>
<evidence type="ECO:0000256" key="7">
    <source>
        <dbReference type="SAM" id="MobiDB-lite"/>
    </source>
</evidence>
<dbReference type="SMART" id="SM00020">
    <property type="entry name" value="Tryp_SPc"/>
    <property type="match status" value="1"/>
</dbReference>
<proteinExistence type="predicted"/>
<dbReference type="EMBL" id="CAJRST010001113">
    <property type="protein sequence ID" value="CAG5866019.1"/>
    <property type="molecule type" value="Genomic_DNA"/>
</dbReference>
<evidence type="ECO:0000259" key="9">
    <source>
        <dbReference type="PROSITE" id="PS50240"/>
    </source>
</evidence>
<dbReference type="SUPFAM" id="SSF50494">
    <property type="entry name" value="Trypsin-like serine proteases"/>
    <property type="match status" value="1"/>
</dbReference>
<keyword evidence="4" id="KW-1015">Disulfide bond</keyword>
<accession>A0A8S4ABK1</accession>
<dbReference type="InterPro" id="IPR036772">
    <property type="entry name" value="SRCR-like_dom_sf"/>
</dbReference>
<dbReference type="PROSITE" id="PS50287">
    <property type="entry name" value="SRCR_2"/>
    <property type="match status" value="1"/>
</dbReference>
<dbReference type="InterPro" id="IPR009003">
    <property type="entry name" value="Peptidase_S1_PA"/>
</dbReference>
<dbReference type="PRINTS" id="PR00722">
    <property type="entry name" value="CHYMOTRYPSIN"/>
</dbReference>
<sequence length="638" mass="68820">GQHSMLLDKAWMNVDDGIMQNSSVDINPDASTTDASPPAAVCVRPLTEELQAAAEQPDSSTIEVVSVTEEDLPPVRTPTTLNVSPLGSFAADLQSEKEPSTSAELQPPPAPSPQMPITKVQPFLSEEDLDKGWKSRVLAHRLELLMASCLVLVVTLALSIGLGVGLSCVGKFRCGSSSQCVSASAQCDGVVQSRGEWRTVCADDWNNWLAISACKQLGYSSYVESFFVPLTSVEQDLQTPLVSFNLSQTEIIKLQNTASESVHQLQHTGAHILSMFPALLRSQCSSGMVTTLKCLECGSRPQYNTRVVGGNISKPGQFPWQVSLHFRSEHLCGGSILTPSWILTAAHLTMAGTVWGSVVLELDLVLLCAVRFENSSLWTAHVGLTEQLLHGAQSLAVSSIRYHARYRPKGLDYDIALMKLARPLVFNGQVEPICLPNHGEEFAEGTMCWISGWGATEEDGETSVVLRSAAVPLISSKTCNQPEVYRGLISSWMICAGYLEGGGDSGGPLACEDASVWKLVGATSWGIGCAMRNKPGVYTRITASLSWIHQQMEVSGPTSGPGLLRSTSGPGPPTWGSEAGLDLEMVSWALTQSVLCPTERRGWQCVHSQNRQLTTGSFPLDHRDSPEGQETLHSREES</sequence>
<dbReference type="FunFam" id="2.40.10.10:FF:000003">
    <property type="entry name" value="Transmembrane serine protease 3"/>
    <property type="match status" value="1"/>
</dbReference>
<keyword evidence="8" id="KW-0472">Membrane</keyword>
<feature type="region of interest" description="Disordered" evidence="7">
    <location>
        <begin position="614"/>
        <end position="638"/>
    </location>
</feature>
<dbReference type="GO" id="GO:0016020">
    <property type="term" value="C:membrane"/>
    <property type="evidence" value="ECO:0007669"/>
    <property type="project" value="InterPro"/>
</dbReference>
<dbReference type="InterPro" id="IPR043504">
    <property type="entry name" value="Peptidase_S1_PA_chymotrypsin"/>
</dbReference>
<keyword evidence="8" id="KW-0812">Transmembrane</keyword>
<dbReference type="InterPro" id="IPR001254">
    <property type="entry name" value="Trypsin_dom"/>
</dbReference>
<organism evidence="11 12">
    <name type="scientific">Menidia menidia</name>
    <name type="common">Atlantic silverside</name>
    <dbReference type="NCBI Taxonomy" id="238744"/>
    <lineage>
        <taxon>Eukaryota</taxon>
        <taxon>Metazoa</taxon>
        <taxon>Chordata</taxon>
        <taxon>Craniata</taxon>
        <taxon>Vertebrata</taxon>
        <taxon>Euteleostomi</taxon>
        <taxon>Actinopterygii</taxon>
        <taxon>Neopterygii</taxon>
        <taxon>Teleostei</taxon>
        <taxon>Neoteleostei</taxon>
        <taxon>Acanthomorphata</taxon>
        <taxon>Ovalentaria</taxon>
        <taxon>Atherinomorphae</taxon>
        <taxon>Atheriniformes</taxon>
        <taxon>Atherinopsidae</taxon>
        <taxon>Menidiinae</taxon>
        <taxon>Menidia</taxon>
    </lineage>
</organism>
<evidence type="ECO:0000256" key="8">
    <source>
        <dbReference type="SAM" id="Phobius"/>
    </source>
</evidence>
<keyword evidence="5" id="KW-0325">Glycoprotein</keyword>
<feature type="region of interest" description="Disordered" evidence="7">
    <location>
        <begin position="92"/>
        <end position="115"/>
    </location>
</feature>
<evidence type="ECO:0000256" key="5">
    <source>
        <dbReference type="ARBA" id="ARBA00023180"/>
    </source>
</evidence>
<dbReference type="Pfam" id="PF00089">
    <property type="entry name" value="Trypsin"/>
    <property type="match status" value="1"/>
</dbReference>
<keyword evidence="12" id="KW-1185">Reference proteome</keyword>
<dbReference type="InterPro" id="IPR001314">
    <property type="entry name" value="Peptidase_S1A"/>
</dbReference>
<feature type="region of interest" description="Disordered" evidence="7">
    <location>
        <begin position="556"/>
        <end position="577"/>
    </location>
</feature>
<dbReference type="Proteomes" id="UP000677803">
    <property type="component" value="Unassembled WGS sequence"/>
</dbReference>
<dbReference type="CDD" id="cd00190">
    <property type="entry name" value="Tryp_SPc"/>
    <property type="match status" value="1"/>
</dbReference>
<keyword evidence="2" id="KW-0378">Hydrolase</keyword>
<gene>
    <name evidence="11" type="ORF">MMEN_LOCUS2652</name>
</gene>
<feature type="domain" description="Peptidase S1" evidence="9">
    <location>
        <begin position="307"/>
        <end position="553"/>
    </location>
</feature>
<dbReference type="PANTHER" id="PTHR24252:SF27">
    <property type="entry name" value="TRANSMEMBRANE PROTEASE SERINE 3-LIKE"/>
    <property type="match status" value="1"/>
</dbReference>
<feature type="non-terminal residue" evidence="11">
    <location>
        <position position="1"/>
    </location>
</feature>
<evidence type="ECO:0000256" key="1">
    <source>
        <dbReference type="ARBA" id="ARBA00022670"/>
    </source>
</evidence>
<feature type="domain" description="SRCR" evidence="10">
    <location>
        <begin position="156"/>
        <end position="295"/>
    </location>
</feature>
<keyword evidence="3" id="KW-0720">Serine protease</keyword>
<dbReference type="Pfam" id="PF15494">
    <property type="entry name" value="SRCR_2"/>
    <property type="match status" value="1"/>
</dbReference>
<evidence type="ECO:0000313" key="11">
    <source>
        <dbReference type="EMBL" id="CAG5866019.1"/>
    </source>
</evidence>
<keyword evidence="8" id="KW-1133">Transmembrane helix</keyword>
<evidence type="ECO:0000256" key="3">
    <source>
        <dbReference type="ARBA" id="ARBA00022825"/>
    </source>
</evidence>
<feature type="compositionally biased region" description="Basic and acidic residues" evidence="7">
    <location>
        <begin position="620"/>
        <end position="638"/>
    </location>
</feature>
<dbReference type="GO" id="GO:0006508">
    <property type="term" value="P:proteolysis"/>
    <property type="evidence" value="ECO:0007669"/>
    <property type="project" value="UniProtKB-KW"/>
</dbReference>
<feature type="transmembrane region" description="Helical" evidence="8">
    <location>
        <begin position="144"/>
        <end position="166"/>
    </location>
</feature>
<evidence type="ECO:0000259" key="10">
    <source>
        <dbReference type="PROSITE" id="PS50287"/>
    </source>
</evidence>